<sequence>MAFRARVNPASLRRRVRAPAVPHAPRVPLGRAPLPLAPAAGGPGPATLLARSLHTTSPRASLRAFLGLKEPTPADHVVEAATKRRPDLPTRWKEYIDTQELAYSRQLTAEESIDVLQAVEELSHGRGALHLALTDVAVECYMAVPADERTSELDRTATRVLAARPFKRAEKLAFRIASGNPDAIGRDEWDALIRMRWFDEYVDRLFDVVPADDHSFHVLLERVDSPGRINKVEALMTQHGAELGPWTEVGLAQACLAAGLDSKAEAIVAFWPAEEDVGEELAQARWRVRVTCAVNRGDAATVQRLSSPENAHGDVPIDALAFLVLEELPVGPSAADVLAGFSRAAGVCGYLVPPEGWDQVLLTLLKRGTPLDVVWNVNGQRYGPPGEALAAELIQQLTARNPPLFTEALQVYTDATTVENAPIMRYEVYYNLLHTAVRVEATNEVREAVLSHLLIDMGETRQRLGARLAHQLIRRMWDRFAVDHPDACAMYDAVLSVAHPLNGQQWEQLLVDFVKLSFPNSTVPTPELLVHMISDMRAAGFSPSSRVLTSLLWAYADMAKAASKYEARGAAAVHNELLTATRNVQALLNLDAGLEVDVRLLTALMNALQACGAFEDAFDVWAEIVRMHKTFPPEHMGAAISVMLDACGHAGRIDRGFKVWAWACRRGFVTSEKDWAAYIEMLARAGRLHEAVDAVAEMKVELQPNFEIATTPLTFARGTAHFKAVRRRLADLFPEWEARLFDVTVSR</sequence>
<evidence type="ECO:0000313" key="2">
    <source>
        <dbReference type="EMBL" id="GMK53473.1"/>
    </source>
</evidence>
<gene>
    <name evidence="2" type="ORF">CspeluHIS016_0100590</name>
</gene>
<keyword evidence="1" id="KW-0677">Repeat</keyword>
<proteinExistence type="predicted"/>
<dbReference type="AlphaFoldDB" id="A0AAD3TLP4"/>
<keyword evidence="3" id="KW-1185">Reference proteome</keyword>
<dbReference type="EMBL" id="BTCM01000001">
    <property type="protein sequence ID" value="GMK53473.1"/>
    <property type="molecule type" value="Genomic_DNA"/>
</dbReference>
<accession>A0AAD3TLP4</accession>
<reference evidence="2" key="1">
    <citation type="journal article" date="2023" name="BMC Genomics">
        <title>Chromosome-level genome assemblies of Cutaneotrichosporon spp. (Trichosporonales, Basidiomycota) reveal imbalanced evolution between nucleotide sequences and chromosome synteny.</title>
        <authorList>
            <person name="Kobayashi Y."/>
            <person name="Kayamori A."/>
            <person name="Aoki K."/>
            <person name="Shiwa Y."/>
            <person name="Matsutani M."/>
            <person name="Fujita N."/>
            <person name="Sugita T."/>
            <person name="Iwasaki W."/>
            <person name="Tanaka N."/>
            <person name="Takashima M."/>
        </authorList>
    </citation>
    <scope>NUCLEOTIDE SEQUENCE</scope>
    <source>
        <strain evidence="2">HIS016</strain>
    </source>
</reference>
<dbReference type="PANTHER" id="PTHR47447:SF17">
    <property type="entry name" value="OS12G0638900 PROTEIN"/>
    <property type="match status" value="1"/>
</dbReference>
<dbReference type="PANTHER" id="PTHR47447">
    <property type="entry name" value="OS03G0856100 PROTEIN"/>
    <property type="match status" value="1"/>
</dbReference>
<organism evidence="2 3">
    <name type="scientific">Cutaneotrichosporon spelunceum</name>
    <dbReference type="NCBI Taxonomy" id="1672016"/>
    <lineage>
        <taxon>Eukaryota</taxon>
        <taxon>Fungi</taxon>
        <taxon>Dikarya</taxon>
        <taxon>Basidiomycota</taxon>
        <taxon>Agaricomycotina</taxon>
        <taxon>Tremellomycetes</taxon>
        <taxon>Trichosporonales</taxon>
        <taxon>Trichosporonaceae</taxon>
        <taxon>Cutaneotrichosporon</taxon>
    </lineage>
</organism>
<dbReference type="Gene3D" id="1.25.40.10">
    <property type="entry name" value="Tetratricopeptide repeat domain"/>
    <property type="match status" value="1"/>
</dbReference>
<dbReference type="InterPro" id="IPR011990">
    <property type="entry name" value="TPR-like_helical_dom_sf"/>
</dbReference>
<evidence type="ECO:0000313" key="3">
    <source>
        <dbReference type="Proteomes" id="UP001222932"/>
    </source>
</evidence>
<comment type="caution">
    <text evidence="2">The sequence shown here is derived from an EMBL/GenBank/DDBJ whole genome shotgun (WGS) entry which is preliminary data.</text>
</comment>
<name>A0AAD3TLP4_9TREE</name>
<dbReference type="Proteomes" id="UP001222932">
    <property type="component" value="Unassembled WGS sequence"/>
</dbReference>
<evidence type="ECO:0000256" key="1">
    <source>
        <dbReference type="ARBA" id="ARBA00022737"/>
    </source>
</evidence>
<reference evidence="2" key="2">
    <citation type="submission" date="2023-06" db="EMBL/GenBank/DDBJ databases">
        <authorList>
            <person name="Kobayashi Y."/>
            <person name="Kayamori A."/>
            <person name="Aoki K."/>
            <person name="Shiwa Y."/>
            <person name="Fujita N."/>
            <person name="Sugita T."/>
            <person name="Iwasaki W."/>
            <person name="Tanaka N."/>
            <person name="Takashima M."/>
        </authorList>
    </citation>
    <scope>NUCLEOTIDE SEQUENCE</scope>
    <source>
        <strain evidence="2">HIS016</strain>
    </source>
</reference>
<protein>
    <submittedName>
        <fullName evidence="2">Uncharacterized protein</fullName>
    </submittedName>
</protein>